<name>A0A2P5ACC6_PARAD</name>
<evidence type="ECO:0000313" key="3">
    <source>
        <dbReference type="Proteomes" id="UP000237105"/>
    </source>
</evidence>
<protein>
    <recommendedName>
        <fullName evidence="1">Tf2-1-like SH3-like domain-containing protein</fullName>
    </recommendedName>
</protein>
<evidence type="ECO:0000259" key="1">
    <source>
        <dbReference type="Pfam" id="PF24626"/>
    </source>
</evidence>
<dbReference type="Pfam" id="PF24626">
    <property type="entry name" value="SH3_Tf2-1"/>
    <property type="match status" value="1"/>
</dbReference>
<gene>
    <name evidence="2" type="ORF">PanWU01x14_346400</name>
</gene>
<sequence length="75" mass="8668">ARAYYAKKVRARQFNTGDRVLKVRTGNSSKLDSNWIGPYEMIKALNNGAYVLKELKTGKNLPNTWNAQHLKKYHM</sequence>
<accession>A0A2P5ACC6</accession>
<evidence type="ECO:0000313" key="2">
    <source>
        <dbReference type="EMBL" id="PON34196.1"/>
    </source>
</evidence>
<organism evidence="2 3">
    <name type="scientific">Parasponia andersonii</name>
    <name type="common">Sponia andersonii</name>
    <dbReference type="NCBI Taxonomy" id="3476"/>
    <lineage>
        <taxon>Eukaryota</taxon>
        <taxon>Viridiplantae</taxon>
        <taxon>Streptophyta</taxon>
        <taxon>Embryophyta</taxon>
        <taxon>Tracheophyta</taxon>
        <taxon>Spermatophyta</taxon>
        <taxon>Magnoliopsida</taxon>
        <taxon>eudicotyledons</taxon>
        <taxon>Gunneridae</taxon>
        <taxon>Pentapetalae</taxon>
        <taxon>rosids</taxon>
        <taxon>fabids</taxon>
        <taxon>Rosales</taxon>
        <taxon>Cannabaceae</taxon>
        <taxon>Parasponia</taxon>
    </lineage>
</organism>
<dbReference type="AlphaFoldDB" id="A0A2P5ACC6"/>
<feature type="non-terminal residue" evidence="2">
    <location>
        <position position="1"/>
    </location>
</feature>
<dbReference type="EMBL" id="JXTB01000674">
    <property type="protein sequence ID" value="PON34196.1"/>
    <property type="molecule type" value="Genomic_DNA"/>
</dbReference>
<keyword evidence="3" id="KW-1185">Reference proteome</keyword>
<feature type="domain" description="Tf2-1-like SH3-like" evidence="1">
    <location>
        <begin position="24"/>
        <end position="74"/>
    </location>
</feature>
<proteinExistence type="predicted"/>
<dbReference type="InterPro" id="IPR056924">
    <property type="entry name" value="SH3_Tf2-1"/>
</dbReference>
<comment type="caution">
    <text evidence="2">The sequence shown here is derived from an EMBL/GenBank/DDBJ whole genome shotgun (WGS) entry which is preliminary data.</text>
</comment>
<reference evidence="3" key="1">
    <citation type="submission" date="2016-06" db="EMBL/GenBank/DDBJ databases">
        <title>Parallel loss of symbiosis genes in relatives of nitrogen-fixing non-legume Parasponia.</title>
        <authorList>
            <person name="Van Velzen R."/>
            <person name="Holmer R."/>
            <person name="Bu F."/>
            <person name="Rutten L."/>
            <person name="Van Zeijl A."/>
            <person name="Liu W."/>
            <person name="Santuari L."/>
            <person name="Cao Q."/>
            <person name="Sharma T."/>
            <person name="Shen D."/>
            <person name="Roswanjaya Y."/>
            <person name="Wardhani T."/>
            <person name="Kalhor M.S."/>
            <person name="Jansen J."/>
            <person name="Van den Hoogen J."/>
            <person name="Gungor B."/>
            <person name="Hartog M."/>
            <person name="Hontelez J."/>
            <person name="Verver J."/>
            <person name="Yang W.-C."/>
            <person name="Schijlen E."/>
            <person name="Repin R."/>
            <person name="Schilthuizen M."/>
            <person name="Schranz E."/>
            <person name="Heidstra R."/>
            <person name="Miyata K."/>
            <person name="Fedorova E."/>
            <person name="Kohlen W."/>
            <person name="Bisseling T."/>
            <person name="Smit S."/>
            <person name="Geurts R."/>
        </authorList>
    </citation>
    <scope>NUCLEOTIDE SEQUENCE [LARGE SCALE GENOMIC DNA]</scope>
    <source>
        <strain evidence="3">cv. WU1-14</strain>
    </source>
</reference>
<dbReference type="Proteomes" id="UP000237105">
    <property type="component" value="Unassembled WGS sequence"/>
</dbReference>
<dbReference type="OrthoDB" id="1163500at2759"/>